<organism evidence="2 3">
    <name type="scientific">Agrocybe pediades</name>
    <dbReference type="NCBI Taxonomy" id="84607"/>
    <lineage>
        <taxon>Eukaryota</taxon>
        <taxon>Fungi</taxon>
        <taxon>Dikarya</taxon>
        <taxon>Basidiomycota</taxon>
        <taxon>Agaricomycotina</taxon>
        <taxon>Agaricomycetes</taxon>
        <taxon>Agaricomycetidae</taxon>
        <taxon>Agaricales</taxon>
        <taxon>Agaricineae</taxon>
        <taxon>Strophariaceae</taxon>
        <taxon>Agrocybe</taxon>
    </lineage>
</organism>
<sequence length="368" mass="38093">MFPILFTIHSTGTLLTAHQIPASLNGTALPPIASVSILPPEFRGENVSGHEIVISETNDQFPVPLIYVSTGTLGPQNFDERGDIIAVYEFNTGTAVAGDTTSTSTATATASEIGSGTVTASGTETLPSATTAPYGPVSVTETSVSATEGLTITANVPYTLSTTAGSSTISAGDASTHRTMATSSFGGSATVNETPATFTPTVTVIDGSKTFTGVSSPTVTDTGVTATSATTDTVISSSNIPDQKGITSNGGMSTATNANLPQVTGSSTGATCKHKLVRRQHSQSRRREKRDDISRIKGEFVLHSRTFTGLRQIRGMAIGKQADGVLVAGGADGGGVVVYHRTDQGRNLTLGVRKELPMFLYRTSFAFF</sequence>
<evidence type="ECO:0000256" key="1">
    <source>
        <dbReference type="SAM" id="MobiDB-lite"/>
    </source>
</evidence>
<feature type="compositionally biased region" description="Polar residues" evidence="1">
    <location>
        <begin position="118"/>
        <end position="131"/>
    </location>
</feature>
<reference evidence="2 3" key="1">
    <citation type="submission" date="2019-12" db="EMBL/GenBank/DDBJ databases">
        <authorList>
            <person name="Floudas D."/>
            <person name="Bentzer J."/>
            <person name="Ahren D."/>
            <person name="Johansson T."/>
            <person name="Persson P."/>
            <person name="Tunlid A."/>
        </authorList>
    </citation>
    <scope>NUCLEOTIDE SEQUENCE [LARGE SCALE GENOMIC DNA]</scope>
    <source>
        <strain evidence="2 3">CBS 102.39</strain>
    </source>
</reference>
<comment type="caution">
    <text evidence="2">The sequence shown here is derived from an EMBL/GenBank/DDBJ whole genome shotgun (WGS) entry which is preliminary data.</text>
</comment>
<feature type="region of interest" description="Disordered" evidence="1">
    <location>
        <begin position="116"/>
        <end position="136"/>
    </location>
</feature>
<protein>
    <submittedName>
        <fullName evidence="2">Uncharacterized protein</fullName>
    </submittedName>
</protein>
<evidence type="ECO:0000313" key="2">
    <source>
        <dbReference type="EMBL" id="KAF4621581.1"/>
    </source>
</evidence>
<evidence type="ECO:0000313" key="3">
    <source>
        <dbReference type="Proteomes" id="UP000521872"/>
    </source>
</evidence>
<gene>
    <name evidence="2" type="ORF">D9613_012616</name>
</gene>
<feature type="region of interest" description="Disordered" evidence="1">
    <location>
        <begin position="240"/>
        <end position="269"/>
    </location>
</feature>
<proteinExistence type="predicted"/>
<accession>A0A8H4VSW4</accession>
<dbReference type="Proteomes" id="UP000521872">
    <property type="component" value="Unassembled WGS sequence"/>
</dbReference>
<name>A0A8H4VSW4_9AGAR</name>
<dbReference type="AlphaFoldDB" id="A0A8H4VSW4"/>
<dbReference type="EMBL" id="JAACJL010000006">
    <property type="protein sequence ID" value="KAF4621581.1"/>
    <property type="molecule type" value="Genomic_DNA"/>
</dbReference>
<keyword evidence="3" id="KW-1185">Reference proteome</keyword>